<dbReference type="EMBL" id="ABYQ02000013">
    <property type="protein sequence ID" value="EFQ79884.1"/>
    <property type="molecule type" value="Genomic_DNA"/>
</dbReference>
<accession>E2S5M3</accession>
<evidence type="ECO:0000313" key="2">
    <source>
        <dbReference type="Proteomes" id="UP000003020"/>
    </source>
</evidence>
<sequence>MLKEAAIKTHLAVVVLYLYNAHQIIRVIPIKTRTLLFSMSTHGEKRNCISCL</sequence>
<organism evidence="1 2">
    <name type="scientific">Corynebacterium pseudogenitalium ATCC 33035</name>
    <dbReference type="NCBI Taxonomy" id="525264"/>
    <lineage>
        <taxon>Bacteria</taxon>
        <taxon>Bacillati</taxon>
        <taxon>Actinomycetota</taxon>
        <taxon>Actinomycetes</taxon>
        <taxon>Mycobacteriales</taxon>
        <taxon>Corynebacteriaceae</taxon>
        <taxon>Corynebacterium</taxon>
    </lineage>
</organism>
<proteinExistence type="predicted"/>
<dbReference type="AlphaFoldDB" id="E2S5M3"/>
<gene>
    <name evidence="1" type="ORF">HMPREF0305_11764</name>
</gene>
<protein>
    <submittedName>
        <fullName evidence="1">Uncharacterized protein</fullName>
    </submittedName>
</protein>
<keyword evidence="2" id="KW-1185">Reference proteome</keyword>
<evidence type="ECO:0000313" key="1">
    <source>
        <dbReference type="EMBL" id="EFQ79884.1"/>
    </source>
</evidence>
<comment type="caution">
    <text evidence="1">The sequence shown here is derived from an EMBL/GenBank/DDBJ whole genome shotgun (WGS) entry which is preliminary data.</text>
</comment>
<dbReference type="HOGENOM" id="CLU_3078896_0_0_11"/>
<dbReference type="Proteomes" id="UP000003020">
    <property type="component" value="Unassembled WGS sequence"/>
</dbReference>
<reference evidence="1 2" key="1">
    <citation type="submission" date="2010-08" db="EMBL/GenBank/DDBJ databases">
        <authorList>
            <person name="Muzny D."/>
            <person name="Qin X."/>
            <person name="Buhay C."/>
            <person name="Dugan-Rocha S."/>
            <person name="Ding Y."/>
            <person name="Chen G."/>
            <person name="Hawes A."/>
            <person name="Holder M."/>
            <person name="Jhangiani S."/>
            <person name="Johnson A."/>
            <person name="Khan Z."/>
            <person name="Li Z."/>
            <person name="Liu W."/>
            <person name="Liu X."/>
            <person name="Perez L."/>
            <person name="Shen H."/>
            <person name="Wang Q."/>
            <person name="Watt J."/>
            <person name="Xi L."/>
            <person name="Xin Y."/>
            <person name="Zhou J."/>
            <person name="Deng J."/>
            <person name="Jiang H."/>
            <person name="Liu Y."/>
            <person name="Qu J."/>
            <person name="Song X.-Z."/>
            <person name="Zhang L."/>
            <person name="Villasana D."/>
            <person name="Johnson A."/>
            <person name="Liu J."/>
            <person name="Liyanage D."/>
            <person name="Lorensuhewa L."/>
            <person name="Robinson T."/>
            <person name="Song A."/>
            <person name="Song B.-B."/>
            <person name="Dinh H."/>
            <person name="Thornton R."/>
            <person name="Coyle M."/>
            <person name="Francisco L."/>
            <person name="Jackson L."/>
            <person name="Javaid M."/>
            <person name="Korchina V."/>
            <person name="Kovar C."/>
            <person name="Mata R."/>
            <person name="Mathew T."/>
            <person name="Ngo R."/>
            <person name="Nguyen L."/>
            <person name="Nguyen N."/>
            <person name="Okwuonu G."/>
            <person name="Ongeri F."/>
            <person name="Pham C."/>
            <person name="Simmons D."/>
            <person name="Wilczek-Boney K."/>
            <person name="Hale W."/>
            <person name="Jakkamsetti A."/>
            <person name="Pham P."/>
            <person name="Ruth R."/>
            <person name="San Lucas F."/>
            <person name="Warren J."/>
            <person name="Zhang J."/>
            <person name="Zhao Z."/>
            <person name="Zhou C."/>
            <person name="Zhu D."/>
            <person name="Lee S."/>
            <person name="Bess C."/>
            <person name="Blankenburg K."/>
            <person name="Forbes L."/>
            <person name="Fu Q."/>
            <person name="Gubbala S."/>
            <person name="Hirani K."/>
            <person name="Jayaseelan J.C."/>
            <person name="Lara F."/>
            <person name="Munidasa M."/>
            <person name="Palculict T."/>
            <person name="Patil S."/>
            <person name="Pu L.-L."/>
            <person name="Saada N."/>
            <person name="Tang L."/>
            <person name="Weissenberger G."/>
            <person name="Zhu Y."/>
            <person name="Hemphill L."/>
            <person name="Shang Y."/>
            <person name="Youmans B."/>
            <person name="Ayvaz T."/>
            <person name="Ross M."/>
            <person name="Santibanez J."/>
            <person name="Aqrawi P."/>
            <person name="Gross S."/>
            <person name="Joshi V."/>
            <person name="Fowler G."/>
            <person name="Nazareth L."/>
            <person name="Reid J."/>
            <person name="Worley K."/>
            <person name="Petrosino J."/>
            <person name="Highlander S."/>
            <person name="Gibbs R."/>
        </authorList>
    </citation>
    <scope>NUCLEOTIDE SEQUENCE [LARGE SCALE GENOMIC DNA]</scope>
    <source>
        <strain evidence="1 2">ATCC 33035</strain>
    </source>
</reference>
<name>E2S5M3_9CORY</name>